<sequence length="109" mass="11608">MDTHNRRPPIIDMTPEGEFREPPLRQPGRFDRVLARVGGVAILLAVIAGGLVLAALAVLSLAVLLPIAIVAAAIGAGSLWWRMRRARSTGGGVPPGPGGRVMRFVIIRR</sequence>
<keyword evidence="4" id="KW-1185">Reference proteome</keyword>
<feature type="transmembrane region" description="Helical" evidence="2">
    <location>
        <begin position="63"/>
        <end position="81"/>
    </location>
</feature>
<reference evidence="4" key="1">
    <citation type="journal article" date="2021" name="Syst. Appl. Microbiol.">
        <title>Roseomonas hellenica sp. nov., isolated from roots of wild-growing Alkanna tinctoria.</title>
        <authorList>
            <person name="Rat A."/>
            <person name="Naranjo H.D."/>
            <person name="Lebbe L."/>
            <person name="Cnockaert M."/>
            <person name="Krigas N."/>
            <person name="Grigoriadou K."/>
            <person name="Maloupa E."/>
            <person name="Willems A."/>
        </authorList>
    </citation>
    <scope>NUCLEOTIDE SEQUENCE [LARGE SCALE GENOMIC DNA]</scope>
    <source>
        <strain evidence="4">LMG 31523</strain>
    </source>
</reference>
<keyword evidence="2" id="KW-0472">Membrane</keyword>
<evidence type="ECO:0000256" key="1">
    <source>
        <dbReference type="SAM" id="MobiDB-lite"/>
    </source>
</evidence>
<gene>
    <name evidence="3" type="ORF">GXW71_15055</name>
</gene>
<dbReference type="RefSeq" id="WP_211853341.1">
    <property type="nucleotide sequence ID" value="NZ_JAAGBC010000008.1"/>
</dbReference>
<feature type="region of interest" description="Disordered" evidence="1">
    <location>
        <begin position="1"/>
        <end position="22"/>
    </location>
</feature>
<accession>A0ABS5EZE0</accession>
<proteinExistence type="predicted"/>
<evidence type="ECO:0000313" key="3">
    <source>
        <dbReference type="EMBL" id="MBR0665675.1"/>
    </source>
</evidence>
<comment type="caution">
    <text evidence="3">The sequence shown here is derived from an EMBL/GenBank/DDBJ whole genome shotgun (WGS) entry which is preliminary data.</text>
</comment>
<name>A0ABS5EZE0_9PROT</name>
<evidence type="ECO:0000256" key="2">
    <source>
        <dbReference type="SAM" id="Phobius"/>
    </source>
</evidence>
<keyword evidence="2" id="KW-0812">Transmembrane</keyword>
<protein>
    <submittedName>
        <fullName evidence="3">Uncharacterized protein</fullName>
    </submittedName>
</protein>
<feature type="transmembrane region" description="Helical" evidence="2">
    <location>
        <begin position="33"/>
        <end position="57"/>
    </location>
</feature>
<keyword evidence="2" id="KW-1133">Transmembrane helix</keyword>
<evidence type="ECO:0000313" key="4">
    <source>
        <dbReference type="Proteomes" id="UP001196870"/>
    </source>
</evidence>
<organism evidence="3 4">
    <name type="scientific">Plastoroseomonas hellenica</name>
    <dbReference type="NCBI Taxonomy" id="2687306"/>
    <lineage>
        <taxon>Bacteria</taxon>
        <taxon>Pseudomonadati</taxon>
        <taxon>Pseudomonadota</taxon>
        <taxon>Alphaproteobacteria</taxon>
        <taxon>Acetobacterales</taxon>
        <taxon>Acetobacteraceae</taxon>
        <taxon>Plastoroseomonas</taxon>
    </lineage>
</organism>
<dbReference type="Proteomes" id="UP001196870">
    <property type="component" value="Unassembled WGS sequence"/>
</dbReference>
<dbReference type="EMBL" id="JAAGBB010000016">
    <property type="protein sequence ID" value="MBR0665675.1"/>
    <property type="molecule type" value="Genomic_DNA"/>
</dbReference>